<evidence type="ECO:0000313" key="2">
    <source>
        <dbReference type="EMBL" id="SVA42346.1"/>
    </source>
</evidence>
<feature type="compositionally biased region" description="Low complexity" evidence="1">
    <location>
        <begin position="35"/>
        <end position="54"/>
    </location>
</feature>
<dbReference type="InterPro" id="IPR050149">
    <property type="entry name" value="Collagen_superfamily"/>
</dbReference>
<name>A0A381VPT8_9ZZZZ</name>
<gene>
    <name evidence="2" type="ORF">METZ01_LOCUS95200</name>
</gene>
<dbReference type="GO" id="GO:0030198">
    <property type="term" value="P:extracellular matrix organization"/>
    <property type="evidence" value="ECO:0007669"/>
    <property type="project" value="TreeGrafter"/>
</dbReference>
<dbReference type="Pfam" id="PF01391">
    <property type="entry name" value="Collagen"/>
    <property type="match status" value="1"/>
</dbReference>
<dbReference type="Gene3D" id="1.20.5.320">
    <property type="entry name" value="6-Phosphogluconate Dehydrogenase, domain 3"/>
    <property type="match status" value="1"/>
</dbReference>
<feature type="compositionally biased region" description="Low complexity" evidence="1">
    <location>
        <begin position="90"/>
        <end position="112"/>
    </location>
</feature>
<organism evidence="2">
    <name type="scientific">marine metagenome</name>
    <dbReference type="NCBI Taxonomy" id="408172"/>
    <lineage>
        <taxon>unclassified sequences</taxon>
        <taxon>metagenomes</taxon>
        <taxon>ecological metagenomes</taxon>
    </lineage>
</organism>
<dbReference type="AlphaFoldDB" id="A0A381VPT8"/>
<protein>
    <recommendedName>
        <fullName evidence="3">IPT/TIG domain-containing protein</fullName>
    </recommendedName>
</protein>
<dbReference type="InterPro" id="IPR008160">
    <property type="entry name" value="Collagen"/>
</dbReference>
<proteinExistence type="predicted"/>
<dbReference type="PROSITE" id="PS51257">
    <property type="entry name" value="PROKAR_LIPOPROTEIN"/>
    <property type="match status" value="1"/>
</dbReference>
<feature type="region of interest" description="Disordered" evidence="1">
    <location>
        <begin position="35"/>
        <end position="115"/>
    </location>
</feature>
<dbReference type="PANTHER" id="PTHR24023:SF1112">
    <property type="entry name" value="COL_CUTICLE_N DOMAIN-CONTAINING PROTEIN-RELATED"/>
    <property type="match status" value="1"/>
</dbReference>
<dbReference type="GO" id="GO:0031012">
    <property type="term" value="C:extracellular matrix"/>
    <property type="evidence" value="ECO:0007669"/>
    <property type="project" value="TreeGrafter"/>
</dbReference>
<dbReference type="PANTHER" id="PTHR24023">
    <property type="entry name" value="COLLAGEN ALPHA"/>
    <property type="match status" value="1"/>
</dbReference>
<dbReference type="GO" id="GO:0030020">
    <property type="term" value="F:extracellular matrix structural constituent conferring tensile strength"/>
    <property type="evidence" value="ECO:0007669"/>
    <property type="project" value="TreeGrafter"/>
</dbReference>
<evidence type="ECO:0008006" key="3">
    <source>
        <dbReference type="Google" id="ProtNLM"/>
    </source>
</evidence>
<feature type="compositionally biased region" description="Low complexity" evidence="1">
    <location>
        <begin position="69"/>
        <end position="78"/>
    </location>
</feature>
<dbReference type="EMBL" id="UINC01009441">
    <property type="protein sequence ID" value="SVA42346.1"/>
    <property type="molecule type" value="Genomic_DNA"/>
</dbReference>
<sequence length="294" mass="28021">MRRLFSIRGLVTALVFSVFIIALVGCSDGAPGAPGLPGNSGNPGSAGPQGAPGIPGEPGLPGEPGEPGEPGLAGLPGNPGAPGAPGPQGPAGVDGADAPAIPKASLSTSSSSVTMDGELTVTGGGFEAGEAVVITLVVDESLSVIVGGGQGAQVAANGAGAFEVTFSSLSEDSDVISRASGAVTLEAQGGSGSVASIPIVISDSVAVVTSPSSNLAIAPGAPGGTTTVYGSGFKKAETISIWAGGNILAGAEANKYGAFQLEVTIGLGEGIYTANAIGSNGSEATTPLLVSKDK</sequence>
<reference evidence="2" key="1">
    <citation type="submission" date="2018-05" db="EMBL/GenBank/DDBJ databases">
        <authorList>
            <person name="Lanie J.A."/>
            <person name="Ng W.-L."/>
            <person name="Kazmierczak K.M."/>
            <person name="Andrzejewski T.M."/>
            <person name="Davidsen T.M."/>
            <person name="Wayne K.J."/>
            <person name="Tettelin H."/>
            <person name="Glass J.I."/>
            <person name="Rusch D."/>
            <person name="Podicherti R."/>
            <person name="Tsui H.-C.T."/>
            <person name="Winkler M.E."/>
        </authorList>
    </citation>
    <scope>NUCLEOTIDE SEQUENCE</scope>
</reference>
<accession>A0A381VPT8</accession>
<evidence type="ECO:0000256" key="1">
    <source>
        <dbReference type="SAM" id="MobiDB-lite"/>
    </source>
</evidence>
<dbReference type="GO" id="GO:0005615">
    <property type="term" value="C:extracellular space"/>
    <property type="evidence" value="ECO:0007669"/>
    <property type="project" value="TreeGrafter"/>
</dbReference>